<dbReference type="GO" id="GO:0003676">
    <property type="term" value="F:nucleic acid binding"/>
    <property type="evidence" value="ECO:0007669"/>
    <property type="project" value="InterPro"/>
</dbReference>
<gene>
    <name evidence="2" type="ORF">NQ314_000300</name>
</gene>
<comment type="caution">
    <text evidence="2">The sequence shown here is derived from an EMBL/GenBank/DDBJ whole genome shotgun (WGS) entry which is preliminary data.</text>
</comment>
<accession>A0AAV8ZYK8</accession>
<dbReference type="AlphaFoldDB" id="A0AAV8ZYK8"/>
<proteinExistence type="predicted"/>
<dbReference type="SUPFAM" id="SSF82708">
    <property type="entry name" value="R3H domain"/>
    <property type="match status" value="1"/>
</dbReference>
<sequence>MNRDKRHFIHEYCEHFGVESAAYDMEPNRNIVATANKDKSWLPSMSLLEVIQRENGQRKVPGPISVLSKTIASKPETVSLRLPCQMQRSSTHPGEFVDYFDPPV</sequence>
<protein>
    <recommendedName>
        <fullName evidence="1">R3H domain-containing protein</fullName>
    </recommendedName>
</protein>
<evidence type="ECO:0000259" key="1">
    <source>
        <dbReference type="Pfam" id="PF01424"/>
    </source>
</evidence>
<evidence type="ECO:0000313" key="2">
    <source>
        <dbReference type="EMBL" id="KAJ8972172.1"/>
    </source>
</evidence>
<dbReference type="Proteomes" id="UP001162156">
    <property type="component" value="Unassembled WGS sequence"/>
</dbReference>
<organism evidence="2 3">
    <name type="scientific">Rhamnusium bicolor</name>
    <dbReference type="NCBI Taxonomy" id="1586634"/>
    <lineage>
        <taxon>Eukaryota</taxon>
        <taxon>Metazoa</taxon>
        <taxon>Ecdysozoa</taxon>
        <taxon>Arthropoda</taxon>
        <taxon>Hexapoda</taxon>
        <taxon>Insecta</taxon>
        <taxon>Pterygota</taxon>
        <taxon>Neoptera</taxon>
        <taxon>Endopterygota</taxon>
        <taxon>Coleoptera</taxon>
        <taxon>Polyphaga</taxon>
        <taxon>Cucujiformia</taxon>
        <taxon>Chrysomeloidea</taxon>
        <taxon>Cerambycidae</taxon>
        <taxon>Lepturinae</taxon>
        <taxon>Rhagiini</taxon>
        <taxon>Rhamnusium</taxon>
    </lineage>
</organism>
<evidence type="ECO:0000313" key="3">
    <source>
        <dbReference type="Proteomes" id="UP001162156"/>
    </source>
</evidence>
<reference evidence="2" key="1">
    <citation type="journal article" date="2023" name="Insect Mol. Biol.">
        <title>Genome sequencing provides insights into the evolution of gene families encoding plant cell wall-degrading enzymes in longhorned beetles.</title>
        <authorList>
            <person name="Shin N.R."/>
            <person name="Okamura Y."/>
            <person name="Kirsch R."/>
            <person name="Pauchet Y."/>
        </authorList>
    </citation>
    <scope>NUCLEOTIDE SEQUENCE</scope>
    <source>
        <strain evidence="2">RBIC_L_NR</strain>
    </source>
</reference>
<keyword evidence="3" id="KW-1185">Reference proteome</keyword>
<feature type="domain" description="R3H" evidence="1">
    <location>
        <begin position="1"/>
        <end position="33"/>
    </location>
</feature>
<dbReference type="InterPro" id="IPR036867">
    <property type="entry name" value="R3H_dom_sf"/>
</dbReference>
<dbReference type="Pfam" id="PF01424">
    <property type="entry name" value="R3H"/>
    <property type="match status" value="1"/>
</dbReference>
<dbReference type="EMBL" id="JANEYF010000115">
    <property type="protein sequence ID" value="KAJ8972172.1"/>
    <property type="molecule type" value="Genomic_DNA"/>
</dbReference>
<name>A0AAV8ZYK8_9CUCU</name>
<dbReference type="InterPro" id="IPR001374">
    <property type="entry name" value="R3H_dom"/>
</dbReference>